<proteinExistence type="predicted"/>
<protein>
    <submittedName>
        <fullName evidence="1">Uncharacterized protein</fullName>
    </submittedName>
</protein>
<dbReference type="Proteomes" id="UP000004810">
    <property type="component" value="Unassembled WGS sequence"/>
</dbReference>
<reference evidence="2" key="1">
    <citation type="submission" date="2012-08" db="EMBL/GenBank/DDBJ databases">
        <title>The Genome Sequence of Wuchereria bancrofti.</title>
        <authorList>
            <person name="Nutman T.B."/>
            <person name="Fink D.L."/>
            <person name="Russ C."/>
            <person name="Young S."/>
            <person name="Zeng Q."/>
            <person name="Koehrsen M."/>
            <person name="Alvarado L."/>
            <person name="Berlin A."/>
            <person name="Chapman S.B."/>
            <person name="Chen Z."/>
            <person name="Freedman E."/>
            <person name="Gellesch M."/>
            <person name="Goldberg J."/>
            <person name="Griggs A."/>
            <person name="Gujja S."/>
            <person name="Heilman E.R."/>
            <person name="Heiman D."/>
            <person name="Hepburn T."/>
            <person name="Howarth C."/>
            <person name="Jen D."/>
            <person name="Larson L."/>
            <person name="Lewis B."/>
            <person name="Mehta T."/>
            <person name="Park D."/>
            <person name="Pearson M."/>
            <person name="Roberts A."/>
            <person name="Saif S."/>
            <person name="Shea T."/>
            <person name="Shenoy N."/>
            <person name="Sisk P."/>
            <person name="Stolte C."/>
            <person name="Sykes S."/>
            <person name="Walk T."/>
            <person name="White J."/>
            <person name="Yandava C."/>
            <person name="Haas B."/>
            <person name="Henn M.R."/>
            <person name="Nusbaum C."/>
            <person name="Birren B."/>
        </authorList>
    </citation>
    <scope>NUCLEOTIDE SEQUENCE [LARGE SCALE GENOMIC DNA]</scope>
    <source>
        <strain evidence="2">NA</strain>
    </source>
</reference>
<comment type="caution">
    <text evidence="1">The sequence shown here is derived from an EMBL/GenBank/DDBJ whole genome shotgun (WGS) entry which is preliminary data.</text>
</comment>
<organism evidence="1 2">
    <name type="scientific">Wuchereria bancrofti</name>
    <dbReference type="NCBI Taxonomy" id="6293"/>
    <lineage>
        <taxon>Eukaryota</taxon>
        <taxon>Metazoa</taxon>
        <taxon>Ecdysozoa</taxon>
        <taxon>Nematoda</taxon>
        <taxon>Chromadorea</taxon>
        <taxon>Rhabditida</taxon>
        <taxon>Spirurina</taxon>
        <taxon>Spiruromorpha</taxon>
        <taxon>Filarioidea</taxon>
        <taxon>Onchocercidae</taxon>
        <taxon>Wuchereria</taxon>
    </lineage>
</organism>
<sequence length="100" mass="11638">MMLHYVLIRCIKISTLEVADYFDMKNYHFCEVRRHAKYSEHGIAAVYSYVCVIVRGMVTVKDVTSYNGVTPSVISRNVLIFDIQVENTARMANTKQNNWR</sequence>
<accession>J9ASS6</accession>
<gene>
    <name evidence="1" type="ORF">WUBG_11622</name>
</gene>
<name>J9ASS6_WUCBA</name>
<evidence type="ECO:0000313" key="2">
    <source>
        <dbReference type="Proteomes" id="UP000004810"/>
    </source>
</evidence>
<dbReference type="EMBL" id="ADBV01007729">
    <property type="protein sequence ID" value="EJW77470.1"/>
    <property type="molecule type" value="Genomic_DNA"/>
</dbReference>
<dbReference type="AlphaFoldDB" id="J9ASS6"/>
<evidence type="ECO:0000313" key="1">
    <source>
        <dbReference type="EMBL" id="EJW77470.1"/>
    </source>
</evidence>